<protein>
    <recommendedName>
        <fullName evidence="4">EXPERA domain-containing protein</fullName>
    </recommendedName>
</protein>
<dbReference type="VEuPathDB" id="FungiDB:UREG_02071"/>
<dbReference type="InParanoid" id="C4JKB4"/>
<dbReference type="OrthoDB" id="60858at2759"/>
<keyword evidence="1" id="KW-1133">Transmembrane helix</keyword>
<name>C4JKB4_UNCRE</name>
<accession>C4JKB4</accession>
<dbReference type="OMA" id="LHSPIWT"/>
<dbReference type="eggNOG" id="ENOG502S97T">
    <property type="taxonomic scope" value="Eukaryota"/>
</dbReference>
<dbReference type="Proteomes" id="UP000002058">
    <property type="component" value="Unassembled WGS sequence"/>
</dbReference>
<reference evidence="3" key="1">
    <citation type="journal article" date="2009" name="Genome Res.">
        <title>Comparative genomic analyses of the human fungal pathogens Coccidioides and their relatives.</title>
        <authorList>
            <person name="Sharpton T.J."/>
            <person name="Stajich J.E."/>
            <person name="Rounsley S.D."/>
            <person name="Gardner M.J."/>
            <person name="Wortman J.R."/>
            <person name="Jordar V.S."/>
            <person name="Maiti R."/>
            <person name="Kodira C.D."/>
            <person name="Neafsey D.E."/>
            <person name="Zeng Q."/>
            <person name="Hung C.-Y."/>
            <person name="McMahan C."/>
            <person name="Muszewska A."/>
            <person name="Grynberg M."/>
            <person name="Mandel M.A."/>
            <person name="Kellner E.M."/>
            <person name="Barker B.M."/>
            <person name="Galgiani J.N."/>
            <person name="Orbach M.J."/>
            <person name="Kirkland T.N."/>
            <person name="Cole G.T."/>
            <person name="Henn M.R."/>
            <person name="Birren B.W."/>
            <person name="Taylor J.W."/>
        </authorList>
    </citation>
    <scope>NUCLEOTIDE SEQUENCE [LARGE SCALE GENOMIC DNA]</scope>
    <source>
        <strain evidence="3">UAMH 1704</strain>
    </source>
</reference>
<dbReference type="GeneID" id="8441267"/>
<organism evidence="2 3">
    <name type="scientific">Uncinocarpus reesii (strain UAMH 1704)</name>
    <dbReference type="NCBI Taxonomy" id="336963"/>
    <lineage>
        <taxon>Eukaryota</taxon>
        <taxon>Fungi</taxon>
        <taxon>Dikarya</taxon>
        <taxon>Ascomycota</taxon>
        <taxon>Pezizomycotina</taxon>
        <taxon>Eurotiomycetes</taxon>
        <taxon>Eurotiomycetidae</taxon>
        <taxon>Onygenales</taxon>
        <taxon>Onygenaceae</taxon>
        <taxon>Uncinocarpus</taxon>
    </lineage>
</organism>
<feature type="transmembrane region" description="Helical" evidence="1">
    <location>
        <begin position="162"/>
        <end position="183"/>
    </location>
</feature>
<keyword evidence="1" id="KW-0812">Transmembrane</keyword>
<keyword evidence="1" id="KW-0472">Membrane</keyword>
<gene>
    <name evidence="2" type="ORF">UREG_02071</name>
</gene>
<dbReference type="EMBL" id="CH476615">
    <property type="protein sequence ID" value="EEP77222.1"/>
    <property type="molecule type" value="Genomic_DNA"/>
</dbReference>
<dbReference type="KEGG" id="ure:UREG_02071"/>
<sequence>MVTTRQHPQEFSPPVTSTFASKQAISTREHSPAPRGHWAHIPSKLVILWLLGSIPFVIWDTGYVLLRPYSMPGGALHAIWSPYALYGTVDYIYGWPAYHARNGFTSAQSSLNVLETICYLFYLWTVWAHGKAIGPRGKPKAPERGIRLLLFDRKYVDGRTGAFSLLVVFSASVMTLSKTILYGLNEAYSGFKSVGHNSLAALIFLWIIPNGFWIVFPSLATYFLGKEIVDALETASGVPGNTAKNAMRAKAS</sequence>
<evidence type="ECO:0000313" key="3">
    <source>
        <dbReference type="Proteomes" id="UP000002058"/>
    </source>
</evidence>
<keyword evidence="3" id="KW-1185">Reference proteome</keyword>
<dbReference type="PANTHER" id="PTHR37919:SF2">
    <property type="entry name" value="EXPERA DOMAIN-CONTAINING PROTEIN"/>
    <property type="match status" value="1"/>
</dbReference>
<dbReference type="RefSeq" id="XP_002542555.1">
    <property type="nucleotide sequence ID" value="XM_002542509.1"/>
</dbReference>
<dbReference type="HOGENOM" id="CLU_076143_0_0_1"/>
<dbReference type="PANTHER" id="PTHR37919">
    <property type="entry name" value="PROTEIN CBG05606"/>
    <property type="match status" value="1"/>
</dbReference>
<dbReference type="STRING" id="336963.C4JKB4"/>
<dbReference type="AlphaFoldDB" id="C4JKB4"/>
<feature type="transmembrane region" description="Helical" evidence="1">
    <location>
        <begin position="46"/>
        <end position="66"/>
    </location>
</feature>
<evidence type="ECO:0000313" key="2">
    <source>
        <dbReference type="EMBL" id="EEP77222.1"/>
    </source>
</evidence>
<proteinExistence type="predicted"/>
<feature type="transmembrane region" description="Helical" evidence="1">
    <location>
        <begin position="203"/>
        <end position="224"/>
    </location>
</feature>
<evidence type="ECO:0000256" key="1">
    <source>
        <dbReference type="SAM" id="Phobius"/>
    </source>
</evidence>
<evidence type="ECO:0008006" key="4">
    <source>
        <dbReference type="Google" id="ProtNLM"/>
    </source>
</evidence>